<dbReference type="Pfam" id="PF05057">
    <property type="entry name" value="DUF676"/>
    <property type="match status" value="1"/>
</dbReference>
<dbReference type="OrthoDB" id="273452at2759"/>
<name>A0A498NRC5_LABRO</name>
<evidence type="ECO:0000256" key="2">
    <source>
        <dbReference type="SAM" id="Coils"/>
    </source>
</evidence>
<feature type="compositionally biased region" description="Polar residues" evidence="3">
    <location>
        <begin position="623"/>
        <end position="634"/>
    </location>
</feature>
<reference evidence="5 6" key="1">
    <citation type="submission" date="2018-03" db="EMBL/GenBank/DDBJ databases">
        <title>Draft genome sequence of Rohu Carp (Labeo rohita).</title>
        <authorList>
            <person name="Das P."/>
            <person name="Kushwaha B."/>
            <person name="Joshi C.G."/>
            <person name="Kumar D."/>
            <person name="Nagpure N.S."/>
            <person name="Sahoo L."/>
            <person name="Das S.P."/>
            <person name="Bit A."/>
            <person name="Patnaik S."/>
            <person name="Meher P.K."/>
            <person name="Jayasankar P."/>
            <person name="Koringa P.G."/>
            <person name="Patel N.V."/>
            <person name="Hinsu A.T."/>
            <person name="Kumar R."/>
            <person name="Pandey M."/>
            <person name="Agarwal S."/>
            <person name="Srivastava S."/>
            <person name="Singh M."/>
            <person name="Iquebal M.A."/>
            <person name="Jaiswal S."/>
            <person name="Angadi U.B."/>
            <person name="Kumar N."/>
            <person name="Raza M."/>
            <person name="Shah T.M."/>
            <person name="Rai A."/>
            <person name="Jena J.K."/>
        </authorList>
    </citation>
    <scope>NUCLEOTIDE SEQUENCE [LARGE SCALE GENOMIC DNA]</scope>
    <source>
        <strain evidence="5">DASCIFA01</strain>
        <tissue evidence="5">Testis</tissue>
    </source>
</reference>
<evidence type="ECO:0000259" key="4">
    <source>
        <dbReference type="Pfam" id="PF05057"/>
    </source>
</evidence>
<dbReference type="Proteomes" id="UP000290572">
    <property type="component" value="Unassembled WGS sequence"/>
</dbReference>
<comment type="caution">
    <text evidence="5">The sequence shown here is derived from an EMBL/GenBank/DDBJ whole genome shotgun (WGS) entry which is preliminary data.</text>
</comment>
<dbReference type="SUPFAM" id="SSF53474">
    <property type="entry name" value="alpha/beta-Hydrolases"/>
    <property type="match status" value="1"/>
</dbReference>
<evidence type="ECO:0000256" key="3">
    <source>
        <dbReference type="SAM" id="MobiDB-lite"/>
    </source>
</evidence>
<dbReference type="InterPro" id="IPR029058">
    <property type="entry name" value="AB_hydrolase_fold"/>
</dbReference>
<feature type="region of interest" description="Disordered" evidence="3">
    <location>
        <begin position="831"/>
        <end position="850"/>
    </location>
</feature>
<accession>A0A498NRC5</accession>
<dbReference type="Gene3D" id="3.40.50.1820">
    <property type="entry name" value="alpha/beta hydrolase"/>
    <property type="match status" value="1"/>
</dbReference>
<feature type="region of interest" description="Disordered" evidence="3">
    <location>
        <begin position="1025"/>
        <end position="1049"/>
    </location>
</feature>
<evidence type="ECO:0000256" key="1">
    <source>
        <dbReference type="ARBA" id="ARBA00007949"/>
    </source>
</evidence>
<gene>
    <name evidence="5" type="ORF">ROHU_014952</name>
</gene>
<proteinExistence type="inferred from homology"/>
<dbReference type="InterPro" id="IPR007751">
    <property type="entry name" value="DUF676_lipase-like"/>
</dbReference>
<feature type="region of interest" description="Disordered" evidence="3">
    <location>
        <begin position="615"/>
        <end position="634"/>
    </location>
</feature>
<keyword evidence="2" id="KW-0175">Coiled coil</keyword>
<keyword evidence="6" id="KW-1185">Reference proteome</keyword>
<organism evidence="5 6">
    <name type="scientific">Labeo rohita</name>
    <name type="common">Indian major carp</name>
    <name type="synonym">Cyprinus rohita</name>
    <dbReference type="NCBI Taxonomy" id="84645"/>
    <lineage>
        <taxon>Eukaryota</taxon>
        <taxon>Metazoa</taxon>
        <taxon>Chordata</taxon>
        <taxon>Craniata</taxon>
        <taxon>Vertebrata</taxon>
        <taxon>Euteleostomi</taxon>
        <taxon>Actinopterygii</taxon>
        <taxon>Neopterygii</taxon>
        <taxon>Teleostei</taxon>
        <taxon>Ostariophysi</taxon>
        <taxon>Cypriniformes</taxon>
        <taxon>Cyprinidae</taxon>
        <taxon>Labeoninae</taxon>
        <taxon>Labeonini</taxon>
        <taxon>Labeo</taxon>
    </lineage>
</organism>
<feature type="region of interest" description="Disordered" evidence="3">
    <location>
        <begin position="431"/>
        <end position="473"/>
    </location>
</feature>
<dbReference type="Pfam" id="PF12394">
    <property type="entry name" value="DUF3657"/>
    <property type="match status" value="1"/>
</dbReference>
<dbReference type="PANTHER" id="PTHR12482">
    <property type="entry name" value="LIPASE ROG1-RELATED-RELATED"/>
    <property type="match status" value="1"/>
</dbReference>
<feature type="domain" description="DUF676" evidence="4">
    <location>
        <begin position="1198"/>
        <end position="1391"/>
    </location>
</feature>
<sequence>MMSEVQGTVEFSLELHKFHNVDLFQRGFYQVRAGLRVSPRVLHRITATTPGYTGECSFSSAGVHDGGVFSRIFQILYRNEEVTLEDRMNFRVHLLLDGERVEEAVSEVDVQLKLDLHFTDNEQQLADISSVPLISSRTLGLHFHPHQGLHHHLPVMFDYFHLSVISVSIHASLVALHQPLISFARSGKGAWLGKGSPESEAPPSAMSVENLMFGAGYCKPVPTEGSFYVPSENCLQRAYTWHRRICKLLLAAHRALRSYYTALMKEIPQLQHIEMEDLPLEETLNQLTTELQLQSGHEKVAEQISKDLTQLCAQLSVLWTQFLEATVPNPHIRSYLAQEHHTLRVRRFSEAYFFTEHPKESSLTFQEELINRHAQVATEMRNSDYLLRMPPLPVECLDIDGDWSSLPIIFEDRYVDTPCLDYNLHVQNQTVLNSQPRPEPSRMEEQSISPVEGPQDTNSPATPPDKPPCEDYMDLPTYMALIGRQEDYKDTRAQTETLIAHVGETDIDRSECITISSDSRIDSADKATCQYESEEGLEVDCRSVDNDEAIDTGNLEKTSYQKEAVESDHAGLKQTNVIQSTDFSSGQSLLLVPTDAPELPDLNSLDSFEFLPTHNHDNHLETPGNTGSLGNEEPQSALDNRYIEAPAKDYGSKDTSPANLLNTNSIGTDTSAMSPSRNVLQQNRRLSETPPKGVFLGGSKLMNRSSSVISDSGIESEPSSVAWTLEGRGVVTGGRDILQNLVRHRPAHQSSLEGLQTESHGSLPSATQASLTSISSLPYEEEDERQLSTLTKSASAPQISSPDDTEDDRETPNQEKRNVCVANQLSLSDEAANKVKQSVTTEDREETTNQSSVCVANLLRQSEEAAKEVKQNLQEMTNQEKRNVCATNQLRQSEEAANEVKQDLKAVTEEDRNETTNQEVNMDELSNQETADLYFANAKMLLHQQFGTHNGIENTTGEELTENSECQANVLLEEYSGLTDDNTEVCRCDNKYCEHKGALESNTYQKGTDDVSVCHIHLNELEEVNMENLPDSPTSDKSSHEISANGKERSVDLIKLPANEREQHTLDGQSRASKVPSTGLAFVNKKVVEVVNLSVSCAPTCLPFSSVLRDSPSVSGISTRQATSPITHQPLGSFGIISPNSSSGDDQEINERMINFYKAKEAMLRELVFRGTLYSDLPYLASDHPYFPPEEDDTEFEDGIHLVVCVHGLDGNSADLRLVKTFIELGLPGSRLDFLMSERNQTDTFADFDTMTDRLLDEIIQHIQLYNLTIHRISFIGHSLGNVIIRSVLTRPRFRCYLCKLHTFLSLSGPHLGTLYNNSTLVSTGLWLMQKLKKSGSLLQLTFRDHTDPRQTFLYTLSKKPGLQFFRNVVLVASPQDRYVPFHSARIEMCRTALKDRTTGPVYTEMINNLLQPLLSSPNCRLIRQNVFHALPNTANTLIGRAAHIAVLDSELFLEKFLLVAGLNYFK</sequence>
<protein>
    <submittedName>
        <fullName evidence="5">Protein FAM135B-like isoform X2</fullName>
    </submittedName>
</protein>
<comment type="similarity">
    <text evidence="1">Belongs to the FAM135 family.</text>
</comment>
<dbReference type="FunFam" id="3.40.50.1820:FF:000004">
    <property type="entry name" value="Protein FAM135A isoform a"/>
    <property type="match status" value="1"/>
</dbReference>
<feature type="compositionally biased region" description="Polar residues" evidence="3">
    <location>
        <begin position="787"/>
        <end position="802"/>
    </location>
</feature>
<dbReference type="InterPro" id="IPR044294">
    <property type="entry name" value="Lipase-like"/>
</dbReference>
<dbReference type="PANTHER" id="PTHR12482:SF3">
    <property type="entry name" value="PROTEIN FAM135B"/>
    <property type="match status" value="1"/>
</dbReference>
<dbReference type="STRING" id="84645.A0A498NRC5"/>
<evidence type="ECO:0000313" key="5">
    <source>
        <dbReference type="EMBL" id="RXN34622.1"/>
    </source>
</evidence>
<feature type="region of interest" description="Disordered" evidence="3">
    <location>
        <begin position="748"/>
        <end position="816"/>
    </location>
</feature>
<feature type="compositionally biased region" description="Polar residues" evidence="3">
    <location>
        <begin position="748"/>
        <end position="776"/>
    </location>
</feature>
<dbReference type="InterPro" id="IPR022122">
    <property type="entry name" value="DUF3657"/>
</dbReference>
<dbReference type="EMBL" id="QBIY01011171">
    <property type="protein sequence ID" value="RXN34622.1"/>
    <property type="molecule type" value="Genomic_DNA"/>
</dbReference>
<evidence type="ECO:0000313" key="6">
    <source>
        <dbReference type="Proteomes" id="UP000290572"/>
    </source>
</evidence>
<feature type="coiled-coil region" evidence="2">
    <location>
        <begin position="855"/>
        <end position="910"/>
    </location>
</feature>